<evidence type="ECO:0000256" key="2">
    <source>
        <dbReference type="SAM" id="Phobius"/>
    </source>
</evidence>
<keyword evidence="4" id="KW-1185">Reference proteome</keyword>
<keyword evidence="2" id="KW-0472">Membrane</keyword>
<feature type="compositionally biased region" description="Polar residues" evidence="1">
    <location>
        <begin position="72"/>
        <end position="90"/>
    </location>
</feature>
<dbReference type="AlphaFoldDB" id="A0A1W5D4T7"/>
<reference evidence="4" key="1">
    <citation type="submission" date="2017-03" db="EMBL/GenBank/DDBJ databases">
        <authorList>
            <person name="Sharma R."/>
            <person name="Thines M."/>
        </authorList>
    </citation>
    <scope>NUCLEOTIDE SEQUENCE [LARGE SCALE GENOMIC DNA]</scope>
</reference>
<keyword evidence="2" id="KW-1133">Transmembrane helix</keyword>
<feature type="transmembrane region" description="Helical" evidence="2">
    <location>
        <begin position="98"/>
        <end position="118"/>
    </location>
</feature>
<dbReference type="GO" id="GO:0030246">
    <property type="term" value="F:carbohydrate binding"/>
    <property type="evidence" value="ECO:0007669"/>
    <property type="project" value="UniProtKB-KW"/>
</dbReference>
<keyword evidence="2" id="KW-0812">Transmembrane</keyword>
<sequence>MDQSDQSQHRDGIRYYEGLEPVIYHEGAFLQPVVTGTLQVEDHGLEVVPSENPYQVQYPQVLFGKEEKEVCHSNTTPPETDAVQPSNSNPRRLSKRRWWWTAAVVTAIVVAGMIAGIGEGLQHKRKRTAKEAPAVGTTPPNNITSSPSNNTLNLNTSEPSTTGAFNGTGLSAVPPPNDFDVIFVYFQHCSGEIRYSQSIDYSWSGGESAQRVISSNVKNGTRLTGISTRAGNAWTTYLFYVDDSGTVQDIIKSDNSSNWSSGNIGSLNIQAVDTPNAAFDVCGDSLGYGSNVGNTPQVRLYIGEQDGLVHEYILDQDSNKWFTGYIFLNSNGNGGAVCWPGVISYLYMQNSQDTLQLWWKDYRSTAMNSTTHPISGWVEGPIAAGLDIRPNSSLAVCNSQADNNYLENYVYFQDSKSRIFGIFFNGTGIFFNGTEAPSWGAAFQVGDGTAMPGTTIECQASNSPTISPPTTDGQSTGSQSGIYVFFQTNASNLMEHVRLQDGGAWSTNYVPVG</sequence>
<accession>A0A1W5D4T7</accession>
<feature type="region of interest" description="Disordered" evidence="1">
    <location>
        <begin position="122"/>
        <end position="159"/>
    </location>
</feature>
<organism evidence="3 4">
    <name type="scientific">Lasallia pustulata</name>
    <dbReference type="NCBI Taxonomy" id="136370"/>
    <lineage>
        <taxon>Eukaryota</taxon>
        <taxon>Fungi</taxon>
        <taxon>Dikarya</taxon>
        <taxon>Ascomycota</taxon>
        <taxon>Pezizomycotina</taxon>
        <taxon>Lecanoromycetes</taxon>
        <taxon>OSLEUM clade</taxon>
        <taxon>Umbilicariomycetidae</taxon>
        <taxon>Umbilicariales</taxon>
        <taxon>Umbilicariaceae</taxon>
        <taxon>Lasallia</taxon>
    </lineage>
</organism>
<evidence type="ECO:0000313" key="4">
    <source>
        <dbReference type="Proteomes" id="UP000192927"/>
    </source>
</evidence>
<feature type="region of interest" description="Disordered" evidence="1">
    <location>
        <begin position="69"/>
        <end position="90"/>
    </location>
</feature>
<dbReference type="SUPFAM" id="SSF89372">
    <property type="entry name" value="Fucose-specific lectin"/>
    <property type="match status" value="1"/>
</dbReference>
<dbReference type="Proteomes" id="UP000192927">
    <property type="component" value="Unassembled WGS sequence"/>
</dbReference>
<keyword evidence="3" id="KW-0430">Lectin</keyword>
<dbReference type="EMBL" id="FWEW01002084">
    <property type="protein sequence ID" value="SLM38010.1"/>
    <property type="molecule type" value="Genomic_DNA"/>
</dbReference>
<protein>
    <submittedName>
        <fullName evidence="3">Fucose-specific lectin</fullName>
    </submittedName>
</protein>
<evidence type="ECO:0000256" key="1">
    <source>
        <dbReference type="SAM" id="MobiDB-lite"/>
    </source>
</evidence>
<feature type="compositionally biased region" description="Low complexity" evidence="1">
    <location>
        <begin position="137"/>
        <end position="159"/>
    </location>
</feature>
<evidence type="ECO:0000313" key="3">
    <source>
        <dbReference type="EMBL" id="SLM38010.1"/>
    </source>
</evidence>
<proteinExistence type="predicted"/>
<name>A0A1W5D4T7_9LECA</name>
<dbReference type="Gene3D" id="2.120.10.70">
    <property type="entry name" value="Fucose-specific lectin"/>
    <property type="match status" value="2"/>
</dbReference>